<dbReference type="CDD" id="cd06999">
    <property type="entry name" value="cupin_HpaA-like_N"/>
    <property type="match status" value="1"/>
</dbReference>
<evidence type="ECO:0000313" key="6">
    <source>
        <dbReference type="EMBL" id="MYM56409.1"/>
    </source>
</evidence>
<dbReference type="PANTHER" id="PTHR43280">
    <property type="entry name" value="ARAC-FAMILY TRANSCRIPTIONAL REGULATOR"/>
    <property type="match status" value="1"/>
</dbReference>
<dbReference type="PROSITE" id="PS01124">
    <property type="entry name" value="HTH_ARAC_FAMILY_2"/>
    <property type="match status" value="1"/>
</dbReference>
<dbReference type="EMBL" id="WWEN01000006">
    <property type="protein sequence ID" value="MYM56409.1"/>
    <property type="molecule type" value="Genomic_DNA"/>
</dbReference>
<dbReference type="Gene3D" id="2.60.120.10">
    <property type="entry name" value="Jelly Rolls"/>
    <property type="match status" value="1"/>
</dbReference>
<comment type="caution">
    <text evidence="6">The sequence shown here is derived from an EMBL/GenBank/DDBJ whole genome shotgun (WGS) entry which is preliminary data.</text>
</comment>
<dbReference type="Pfam" id="PF02311">
    <property type="entry name" value="AraC_binding"/>
    <property type="match status" value="1"/>
</dbReference>
<dbReference type="SUPFAM" id="SSF46689">
    <property type="entry name" value="Homeodomain-like"/>
    <property type="match status" value="1"/>
</dbReference>
<gene>
    <name evidence="6" type="ORF">GR167_13905</name>
</gene>
<dbReference type="PRINTS" id="PR00032">
    <property type="entry name" value="HTHARAC"/>
</dbReference>
<dbReference type="GO" id="GO:0003700">
    <property type="term" value="F:DNA-binding transcription factor activity"/>
    <property type="evidence" value="ECO:0007669"/>
    <property type="project" value="InterPro"/>
</dbReference>
<keyword evidence="7" id="KW-1185">Reference proteome</keyword>
<evidence type="ECO:0000259" key="5">
    <source>
        <dbReference type="PROSITE" id="PS01124"/>
    </source>
</evidence>
<evidence type="ECO:0000256" key="3">
    <source>
        <dbReference type="ARBA" id="ARBA00023159"/>
    </source>
</evidence>
<dbReference type="InterPro" id="IPR009057">
    <property type="entry name" value="Homeodomain-like_sf"/>
</dbReference>
<keyword evidence="1" id="KW-0805">Transcription regulation</keyword>
<keyword evidence="4" id="KW-0804">Transcription</keyword>
<accession>A0A6L8LT89</accession>
<keyword evidence="2" id="KW-0238">DNA-binding</keyword>
<evidence type="ECO:0000313" key="7">
    <source>
        <dbReference type="Proteomes" id="UP000479043"/>
    </source>
</evidence>
<dbReference type="InterPro" id="IPR003313">
    <property type="entry name" value="AraC-bd"/>
</dbReference>
<dbReference type="SUPFAM" id="SSF51182">
    <property type="entry name" value="RmlC-like cupins"/>
    <property type="match status" value="1"/>
</dbReference>
<dbReference type="InterPro" id="IPR047264">
    <property type="entry name" value="Cupin_HpaA-like_N"/>
</dbReference>
<keyword evidence="3" id="KW-0010">Activator</keyword>
<dbReference type="Proteomes" id="UP000479043">
    <property type="component" value="Unassembled WGS sequence"/>
</dbReference>
<evidence type="ECO:0000256" key="1">
    <source>
        <dbReference type="ARBA" id="ARBA00023015"/>
    </source>
</evidence>
<proteinExistence type="predicted"/>
<dbReference type="InterPro" id="IPR020449">
    <property type="entry name" value="Tscrpt_reg_AraC-type_HTH"/>
</dbReference>
<reference evidence="6 7" key="1">
    <citation type="submission" date="2020-01" db="EMBL/GenBank/DDBJ databases">
        <authorList>
            <person name="Chen S."/>
        </authorList>
    </citation>
    <scope>NUCLEOTIDE SEQUENCE [LARGE SCALE GENOMIC DNA]</scope>
    <source>
        <strain evidence="6 7">GS-10</strain>
    </source>
</reference>
<dbReference type="RefSeq" id="WP_160974325.1">
    <property type="nucleotide sequence ID" value="NZ_WWEN01000006.1"/>
</dbReference>
<dbReference type="PANTHER" id="PTHR43280:SF32">
    <property type="entry name" value="TRANSCRIPTIONAL REGULATORY PROTEIN"/>
    <property type="match status" value="1"/>
</dbReference>
<sequence length="305" mass="34037">MAQSKTAAIPRYYLYGDQVNDVELNFLHVEPIHERSGAHDWIIRAHAHPDHLQILWVEHGGGEILIEAQKYDIPTGSIVIVPAAMVHEIRFSPSTDGIAVTAASAYAVSVTEGDKRLMEALLTPQVYPISDTGVSVEAVADAFEWMNREYVWSAPGRRTVIKAHFLRVLVAIMRLRSVQTSAMTSARDRNYDILMRYKELLEPNFRQQKAMDYYAGQIGVSAQRLNQACKARTGKTASELLHERTIIEAKRCLVYMEMTVAEIGYELGFDDPAYFSRFFSQRVGQPPGAYRDCHGTGDGQAAGAG</sequence>
<feature type="domain" description="HTH araC/xylS-type" evidence="5">
    <location>
        <begin position="195"/>
        <end position="293"/>
    </location>
</feature>
<dbReference type="Pfam" id="PF12833">
    <property type="entry name" value="HTH_18"/>
    <property type="match status" value="1"/>
</dbReference>
<dbReference type="AlphaFoldDB" id="A0A6L8LT89"/>
<evidence type="ECO:0000256" key="2">
    <source>
        <dbReference type="ARBA" id="ARBA00023125"/>
    </source>
</evidence>
<dbReference type="SMART" id="SM00342">
    <property type="entry name" value="HTH_ARAC"/>
    <property type="match status" value="1"/>
</dbReference>
<dbReference type="InterPro" id="IPR018060">
    <property type="entry name" value="HTH_AraC"/>
</dbReference>
<dbReference type="InterPro" id="IPR011051">
    <property type="entry name" value="RmlC_Cupin_sf"/>
</dbReference>
<protein>
    <submittedName>
        <fullName evidence="6">Helix-turn-helix domain-containing protein</fullName>
    </submittedName>
</protein>
<evidence type="ECO:0000256" key="4">
    <source>
        <dbReference type="ARBA" id="ARBA00023163"/>
    </source>
</evidence>
<dbReference type="Gene3D" id="1.10.10.60">
    <property type="entry name" value="Homeodomain-like"/>
    <property type="match status" value="1"/>
</dbReference>
<dbReference type="InterPro" id="IPR014710">
    <property type="entry name" value="RmlC-like_jellyroll"/>
</dbReference>
<dbReference type="GO" id="GO:0043565">
    <property type="term" value="F:sequence-specific DNA binding"/>
    <property type="evidence" value="ECO:0007669"/>
    <property type="project" value="InterPro"/>
</dbReference>
<name>A0A6L8LT89_9RHOB</name>
<organism evidence="6 7">
    <name type="scientific">Thalassovita mangrovi</name>
    <dbReference type="NCBI Taxonomy" id="2692236"/>
    <lineage>
        <taxon>Bacteria</taxon>
        <taxon>Pseudomonadati</taxon>
        <taxon>Pseudomonadota</taxon>
        <taxon>Alphaproteobacteria</taxon>
        <taxon>Rhodobacterales</taxon>
        <taxon>Roseobacteraceae</taxon>
        <taxon>Thalassovita</taxon>
    </lineage>
</organism>